<name>A0A7J7MKW5_9MAGN</name>
<reference evidence="1 2" key="1">
    <citation type="journal article" date="2020" name="IScience">
        <title>Genome Sequencing of the Endangered Kingdonia uniflora (Circaeasteraceae, Ranunculales) Reveals Potential Mechanisms of Evolutionary Specialization.</title>
        <authorList>
            <person name="Sun Y."/>
            <person name="Deng T."/>
            <person name="Zhang A."/>
            <person name="Moore M.J."/>
            <person name="Landis J.B."/>
            <person name="Lin N."/>
            <person name="Zhang H."/>
            <person name="Zhang X."/>
            <person name="Huang J."/>
            <person name="Zhang X."/>
            <person name="Sun H."/>
            <person name="Wang H."/>
        </authorList>
    </citation>
    <scope>NUCLEOTIDE SEQUENCE [LARGE SCALE GENOMIC DNA]</scope>
    <source>
        <strain evidence="1">TB1705</strain>
        <tissue evidence="1">Leaf</tissue>
    </source>
</reference>
<gene>
    <name evidence="1" type="ORF">GIB67_017876</name>
</gene>
<organism evidence="1 2">
    <name type="scientific">Kingdonia uniflora</name>
    <dbReference type="NCBI Taxonomy" id="39325"/>
    <lineage>
        <taxon>Eukaryota</taxon>
        <taxon>Viridiplantae</taxon>
        <taxon>Streptophyta</taxon>
        <taxon>Embryophyta</taxon>
        <taxon>Tracheophyta</taxon>
        <taxon>Spermatophyta</taxon>
        <taxon>Magnoliopsida</taxon>
        <taxon>Ranunculales</taxon>
        <taxon>Circaeasteraceae</taxon>
        <taxon>Kingdonia</taxon>
    </lineage>
</organism>
<evidence type="ECO:0000313" key="1">
    <source>
        <dbReference type="EMBL" id="KAF6155521.1"/>
    </source>
</evidence>
<comment type="caution">
    <text evidence="1">The sequence shown here is derived from an EMBL/GenBank/DDBJ whole genome shotgun (WGS) entry which is preliminary data.</text>
</comment>
<evidence type="ECO:0000313" key="2">
    <source>
        <dbReference type="Proteomes" id="UP000541444"/>
    </source>
</evidence>
<protein>
    <submittedName>
        <fullName evidence="1">Uncharacterized protein</fullName>
    </submittedName>
</protein>
<proteinExistence type="predicted"/>
<dbReference type="AlphaFoldDB" id="A0A7J7MKW5"/>
<dbReference type="EMBL" id="JACGCM010001420">
    <property type="protein sequence ID" value="KAF6155521.1"/>
    <property type="molecule type" value="Genomic_DNA"/>
</dbReference>
<accession>A0A7J7MKW5</accession>
<sequence>MRDVSYQTLCLRKFRPRNQGGGAPEDSRTYVVRISVSLSSSRRMCTKSIQWNSYGNLEVFRGIFCTLSLYPRVGVRGSSTQGLDNPSSLSRLSNILATLSASVGFFVAGLSRGIFAIEIDYT</sequence>
<keyword evidence="2" id="KW-1185">Reference proteome</keyword>
<dbReference type="Proteomes" id="UP000541444">
    <property type="component" value="Unassembled WGS sequence"/>
</dbReference>